<dbReference type="AlphaFoldDB" id="A0A146G8Q8"/>
<dbReference type="Proteomes" id="UP000076023">
    <property type="component" value="Unassembled WGS sequence"/>
</dbReference>
<name>A0A146G8Q8_TERSA</name>
<evidence type="ECO:0000313" key="1">
    <source>
        <dbReference type="EMBL" id="GAT33274.1"/>
    </source>
</evidence>
<sequence>MKIQYLNPENAPTPPDGWRWKTALCKPETINDWRVWRDNFSYYCDRFRYDGSVFEWTYITQADLPADYYFDFDGTGLNFDDPFYRRGVMWAAKEGKTIQVLHHDGSPWENCSPSWNWKYHSYRIHPRHAADYGLEVPGDKEPTIPANLPPFPPSPKPGHHLEYRTPAQAKGKLGIWYCFGGGLKDWTECGRLSSPLNGNEPHYAELVPDTPTEQLKNESQIMNQITLKLLLESIHESTALSTPEELKKACVLIERVQGMNSAERDVIRATFRKGPLFDGDVPSKSGRDSLLSDGFVAKVVVKGEDGYNACTYKGRKAYRLIEAGA</sequence>
<reference evidence="2" key="1">
    <citation type="journal article" date="2017" name="Genome Announc.">
        <title>Draft Genome Sequence of Terrimicrobium sacchariphilum NM-5T, a Facultative Anaerobic Soil Bacterium of the Class Spartobacteria.</title>
        <authorList>
            <person name="Qiu Y.L."/>
            <person name="Tourlousse D.M."/>
            <person name="Matsuura N."/>
            <person name="Ohashi A."/>
            <person name="Sekiguchi Y."/>
        </authorList>
    </citation>
    <scope>NUCLEOTIDE SEQUENCE [LARGE SCALE GENOMIC DNA]</scope>
    <source>
        <strain evidence="2">NM-5</strain>
    </source>
</reference>
<dbReference type="RefSeq" id="WP_075079027.1">
    <property type="nucleotide sequence ID" value="NZ_BDCO01000002.1"/>
</dbReference>
<keyword evidence="2" id="KW-1185">Reference proteome</keyword>
<gene>
    <name evidence="1" type="ORF">TSACC_21687</name>
</gene>
<protein>
    <submittedName>
        <fullName evidence="1">Uncharacterized protein</fullName>
    </submittedName>
</protein>
<dbReference type="OrthoDB" id="9135101at2"/>
<dbReference type="EMBL" id="BDCO01000002">
    <property type="protein sequence ID" value="GAT33274.1"/>
    <property type="molecule type" value="Genomic_DNA"/>
</dbReference>
<proteinExistence type="predicted"/>
<organism evidence="1 2">
    <name type="scientific">Terrimicrobium sacchariphilum</name>
    <dbReference type="NCBI Taxonomy" id="690879"/>
    <lineage>
        <taxon>Bacteria</taxon>
        <taxon>Pseudomonadati</taxon>
        <taxon>Verrucomicrobiota</taxon>
        <taxon>Terrimicrobiia</taxon>
        <taxon>Terrimicrobiales</taxon>
        <taxon>Terrimicrobiaceae</taxon>
        <taxon>Terrimicrobium</taxon>
    </lineage>
</organism>
<accession>A0A146G8Q8</accession>
<dbReference type="InParanoid" id="A0A146G8Q8"/>
<dbReference type="STRING" id="690879.TSACC_21687"/>
<comment type="caution">
    <text evidence="1">The sequence shown here is derived from an EMBL/GenBank/DDBJ whole genome shotgun (WGS) entry which is preliminary data.</text>
</comment>
<evidence type="ECO:0000313" key="2">
    <source>
        <dbReference type="Proteomes" id="UP000076023"/>
    </source>
</evidence>